<evidence type="ECO:0000313" key="9">
    <source>
        <dbReference type="EMBL" id="WSE26980.1"/>
    </source>
</evidence>
<protein>
    <submittedName>
        <fullName evidence="9">LPXTG cell wall anchor domain-containing protein</fullName>
    </submittedName>
</protein>
<feature type="chain" id="PRO_5045230719" evidence="7">
    <location>
        <begin position="31"/>
        <end position="234"/>
    </location>
</feature>
<evidence type="ECO:0000256" key="2">
    <source>
        <dbReference type="ARBA" id="ARBA00022525"/>
    </source>
</evidence>
<feature type="domain" description="Gram-positive cocci surface proteins LPxTG" evidence="8">
    <location>
        <begin position="198"/>
        <end position="234"/>
    </location>
</feature>
<dbReference type="Proteomes" id="UP001330812">
    <property type="component" value="Chromosome"/>
</dbReference>
<reference evidence="9 10" key="1">
    <citation type="journal article" date="2015" name="Int. J. Syst. Evol. Microbiol.">
        <title>Amycolatopsis rhabdoformis sp. nov., an actinomycete isolated from a tropical forest soil.</title>
        <authorList>
            <person name="Souza W.R."/>
            <person name="Silva R.E."/>
            <person name="Goodfellow M."/>
            <person name="Busarakam K."/>
            <person name="Figueiro F.S."/>
            <person name="Ferreira D."/>
            <person name="Rodrigues-Filho E."/>
            <person name="Moraes L.A.B."/>
            <person name="Zucchi T.D."/>
        </authorList>
    </citation>
    <scope>NUCLEOTIDE SEQUENCE [LARGE SCALE GENOMIC DNA]</scope>
    <source>
        <strain evidence="9 10">NCIMB 14900</strain>
    </source>
</reference>
<evidence type="ECO:0000259" key="8">
    <source>
        <dbReference type="PROSITE" id="PS50847"/>
    </source>
</evidence>
<keyword evidence="6" id="KW-0812">Transmembrane</keyword>
<feature type="transmembrane region" description="Helical" evidence="6">
    <location>
        <begin position="207"/>
        <end position="226"/>
    </location>
</feature>
<evidence type="ECO:0000256" key="5">
    <source>
        <dbReference type="SAM" id="MobiDB-lite"/>
    </source>
</evidence>
<keyword evidence="3 7" id="KW-0732">Signal</keyword>
<evidence type="ECO:0000256" key="4">
    <source>
        <dbReference type="ARBA" id="ARBA00023088"/>
    </source>
</evidence>
<feature type="region of interest" description="Disordered" evidence="5">
    <location>
        <begin position="139"/>
        <end position="180"/>
    </location>
</feature>
<evidence type="ECO:0000256" key="1">
    <source>
        <dbReference type="ARBA" id="ARBA00022512"/>
    </source>
</evidence>
<dbReference type="PROSITE" id="PS51257">
    <property type="entry name" value="PROKAR_LIPOPROTEIN"/>
    <property type="match status" value="1"/>
</dbReference>
<keyword evidence="2" id="KW-0964">Secreted</keyword>
<proteinExistence type="predicted"/>
<dbReference type="NCBIfam" id="TIGR01167">
    <property type="entry name" value="LPXTG_anchor"/>
    <property type="match status" value="1"/>
</dbReference>
<gene>
    <name evidence="9" type="ORF">VSH64_29400</name>
</gene>
<keyword evidence="4" id="KW-0572">Peptidoglycan-anchor</keyword>
<evidence type="ECO:0000256" key="6">
    <source>
        <dbReference type="SAM" id="Phobius"/>
    </source>
</evidence>
<evidence type="ECO:0000313" key="10">
    <source>
        <dbReference type="Proteomes" id="UP001330812"/>
    </source>
</evidence>
<keyword evidence="6" id="KW-0472">Membrane</keyword>
<feature type="signal peptide" evidence="7">
    <location>
        <begin position="1"/>
        <end position="30"/>
    </location>
</feature>
<evidence type="ECO:0000256" key="7">
    <source>
        <dbReference type="SAM" id="SignalP"/>
    </source>
</evidence>
<dbReference type="InterPro" id="IPR019931">
    <property type="entry name" value="LPXTG_anchor"/>
</dbReference>
<dbReference type="EMBL" id="CP142149">
    <property type="protein sequence ID" value="WSE26980.1"/>
    <property type="molecule type" value="Genomic_DNA"/>
</dbReference>
<name>A0ABZ1I021_9PSEU</name>
<accession>A0ABZ1I021</accession>
<sequence>MPTITRLRAGFTVAAVAGLALLGTATSALACTSDDGRANPIQGHAPDCAHLNGVSGKKLDQGDFTFTGGDKSKSLNITATKDGVKVEAVVVAGGDDGYAVYIPGKKNLTKDLPWNNLIAPHNYNGSQPKIDSWFACGTKTAPETTQPTKPAETPTTQPTETSAVPTTSQAAPTAAPTSTTAVVAAPAGNETGGTGGQLANTGFDNAWLIYIAAALLVVGGGLLALLKFRRRSTN</sequence>
<organism evidence="9 10">
    <name type="scientific">Amycolatopsis rhabdoformis</name>
    <dbReference type="NCBI Taxonomy" id="1448059"/>
    <lineage>
        <taxon>Bacteria</taxon>
        <taxon>Bacillati</taxon>
        <taxon>Actinomycetota</taxon>
        <taxon>Actinomycetes</taxon>
        <taxon>Pseudonocardiales</taxon>
        <taxon>Pseudonocardiaceae</taxon>
        <taxon>Amycolatopsis</taxon>
    </lineage>
</organism>
<keyword evidence="6" id="KW-1133">Transmembrane helix</keyword>
<keyword evidence="10" id="KW-1185">Reference proteome</keyword>
<dbReference type="RefSeq" id="WP_326565977.1">
    <property type="nucleotide sequence ID" value="NZ_CP142149.1"/>
</dbReference>
<evidence type="ECO:0000256" key="3">
    <source>
        <dbReference type="ARBA" id="ARBA00022729"/>
    </source>
</evidence>
<dbReference type="PROSITE" id="PS50847">
    <property type="entry name" value="GRAM_POS_ANCHORING"/>
    <property type="match status" value="1"/>
</dbReference>
<keyword evidence="1" id="KW-0134">Cell wall</keyword>